<protein>
    <submittedName>
        <fullName evidence="4">PepSY domain-containing protein</fullName>
    </submittedName>
</protein>
<feature type="transmembrane region" description="Helical" evidence="2">
    <location>
        <begin position="455"/>
        <end position="483"/>
    </location>
</feature>
<dbReference type="InterPro" id="IPR025711">
    <property type="entry name" value="PepSY"/>
</dbReference>
<evidence type="ECO:0000256" key="2">
    <source>
        <dbReference type="SAM" id="Phobius"/>
    </source>
</evidence>
<keyword evidence="2" id="KW-0812">Transmembrane</keyword>
<organism evidence="4 5">
    <name type="scientific">Actinomadura graeca</name>
    <dbReference type="NCBI Taxonomy" id="2750812"/>
    <lineage>
        <taxon>Bacteria</taxon>
        <taxon>Bacillati</taxon>
        <taxon>Actinomycetota</taxon>
        <taxon>Actinomycetes</taxon>
        <taxon>Streptosporangiales</taxon>
        <taxon>Thermomonosporaceae</taxon>
        <taxon>Actinomadura</taxon>
    </lineage>
</organism>
<feature type="region of interest" description="Disordered" evidence="1">
    <location>
        <begin position="1"/>
        <end position="31"/>
    </location>
</feature>
<dbReference type="PANTHER" id="PTHR34219">
    <property type="entry name" value="IRON-REGULATED INNER MEMBRANE PROTEIN-RELATED"/>
    <property type="match status" value="1"/>
</dbReference>
<dbReference type="PANTHER" id="PTHR34219:SF1">
    <property type="entry name" value="PEPSY DOMAIN-CONTAINING PROTEIN"/>
    <property type="match status" value="1"/>
</dbReference>
<feature type="transmembrane region" description="Helical" evidence="2">
    <location>
        <begin position="194"/>
        <end position="211"/>
    </location>
</feature>
<sequence length="511" mass="54770">MSTTSESDPPTSESGPPADDTQHTGPPSATATAAVVADGPRAAGREVWPLVRRLHFYAGVFVAPFLALAALTGLAYAFTPQLDALVYRDELQVARVGGRSLALADQVRAARAAHPEGAVATVVPPADASSTTRVVLSVPDLGEKQRTVYVDPYTGKVRGELTTWFGSTPLTTWLDEMHRSLHLGTAGRLYSETAASWLWVIVGGGLLMWLGRRRHYRGRGPARRALWPDGSAKGVRRTRGRHAVLGVWLGVVLLFLSATGLTWSDHAGARFDSLQSHLRATAPELDTARAGTTPAPGGGHGHHDGGAPTGTADPADDVDLVMAIARGEGLTGPIEISPPKDTGSLWSVAQVDNRWPVRLDQIAVDASTVQTGARVTWADHSWLAKLSTLGVQFHMGRLFGLPNQLLLAATALGLLGIIFWGYRMWWQRRPTREDRRALVGRPPARGTWRRLPRALLVLGVPAVLLVGWAVPLLGITLLAFLAADALTAVLRRRRTAGSPHIDPAPPERATL</sequence>
<evidence type="ECO:0000313" key="5">
    <source>
        <dbReference type="Proteomes" id="UP001049518"/>
    </source>
</evidence>
<dbReference type="Pfam" id="PF03413">
    <property type="entry name" value="PepSY"/>
    <property type="match status" value="1"/>
</dbReference>
<feature type="transmembrane region" description="Helical" evidence="2">
    <location>
        <begin position="243"/>
        <end position="263"/>
    </location>
</feature>
<keyword evidence="2" id="KW-0472">Membrane</keyword>
<accession>A0ABX8QQ84</accession>
<keyword evidence="5" id="KW-1185">Reference proteome</keyword>
<keyword evidence="2" id="KW-1133">Transmembrane helix</keyword>
<dbReference type="EMBL" id="CP059572">
    <property type="protein sequence ID" value="QXJ20954.1"/>
    <property type="molecule type" value="Genomic_DNA"/>
</dbReference>
<feature type="compositionally biased region" description="Low complexity" evidence="1">
    <location>
        <begin position="1"/>
        <end position="17"/>
    </location>
</feature>
<reference evidence="4" key="1">
    <citation type="submission" date="2020-07" db="EMBL/GenBank/DDBJ databases">
        <authorList>
            <person name="Tarantini F.S."/>
            <person name="Hong K.W."/>
            <person name="Chan K.G."/>
        </authorList>
    </citation>
    <scope>NUCLEOTIDE SEQUENCE</scope>
    <source>
        <strain evidence="4">32-07</strain>
    </source>
</reference>
<feature type="transmembrane region" description="Helical" evidence="2">
    <location>
        <begin position="405"/>
        <end position="426"/>
    </location>
</feature>
<dbReference type="Pfam" id="PF03929">
    <property type="entry name" value="PepSY_TM"/>
    <property type="match status" value="1"/>
</dbReference>
<feature type="domain" description="PepSY" evidence="3">
    <location>
        <begin position="102"/>
        <end position="160"/>
    </location>
</feature>
<evidence type="ECO:0000256" key="1">
    <source>
        <dbReference type="SAM" id="MobiDB-lite"/>
    </source>
</evidence>
<dbReference type="Proteomes" id="UP001049518">
    <property type="component" value="Chromosome"/>
</dbReference>
<evidence type="ECO:0000313" key="4">
    <source>
        <dbReference type="EMBL" id="QXJ20954.1"/>
    </source>
</evidence>
<gene>
    <name evidence="4" type="ORF">AGRA3207_001756</name>
</gene>
<feature type="region of interest" description="Disordered" evidence="1">
    <location>
        <begin position="288"/>
        <end position="313"/>
    </location>
</feature>
<evidence type="ECO:0000259" key="3">
    <source>
        <dbReference type="Pfam" id="PF03413"/>
    </source>
</evidence>
<dbReference type="RefSeq" id="WP_231334070.1">
    <property type="nucleotide sequence ID" value="NZ_CP059572.1"/>
</dbReference>
<name>A0ABX8QQ84_9ACTN</name>
<proteinExistence type="predicted"/>
<feature type="transmembrane region" description="Helical" evidence="2">
    <location>
        <begin position="54"/>
        <end position="78"/>
    </location>
</feature>
<dbReference type="InterPro" id="IPR005625">
    <property type="entry name" value="PepSY-ass_TM"/>
</dbReference>